<dbReference type="Proteomes" id="UP000435112">
    <property type="component" value="Unassembled WGS sequence"/>
</dbReference>
<dbReference type="AlphaFoldDB" id="A0A6A3JJW4"/>
<dbReference type="PANTHER" id="PTHR34315:SF1">
    <property type="entry name" value="INTRADIOL RING-CLEAVAGE DIOXYGENASES DOMAIN-CONTAINING PROTEIN-RELATED"/>
    <property type="match status" value="1"/>
</dbReference>
<dbReference type="EMBL" id="QXFU01002086">
    <property type="protein sequence ID" value="KAE8990671.1"/>
    <property type="molecule type" value="Genomic_DNA"/>
</dbReference>
<evidence type="ECO:0000313" key="5">
    <source>
        <dbReference type="Proteomes" id="UP000434957"/>
    </source>
</evidence>
<gene>
    <name evidence="2" type="ORF">PR001_g20545</name>
    <name evidence="1" type="ORF">PR002_g21094</name>
    <name evidence="3" type="ORF">PR003_g21723</name>
</gene>
<name>A0A6A3JJW4_9STRA</name>
<comment type="caution">
    <text evidence="2">The sequence shown here is derived from an EMBL/GenBank/DDBJ whole genome shotgun (WGS) entry which is preliminary data.</text>
</comment>
<sequence>MWLQAAAADGYDPIVEYALLGDSVADGLFTWISVAVNMSANQEVETAATLTANGGVATSDSVIGGGAGGSGNFGGSMGGFGGSLGGFGGSVGGFGVTGPASAGRGKSSIEGDADVTVSCGVRK</sequence>
<keyword evidence="5" id="KW-1185">Reference proteome</keyword>
<dbReference type="EMBL" id="QXFV01002037">
    <property type="protein sequence ID" value="KAE8993907.1"/>
    <property type="molecule type" value="Genomic_DNA"/>
</dbReference>
<dbReference type="PANTHER" id="PTHR34315">
    <property type="match status" value="1"/>
</dbReference>
<organism evidence="2 4">
    <name type="scientific">Phytophthora rubi</name>
    <dbReference type="NCBI Taxonomy" id="129364"/>
    <lineage>
        <taxon>Eukaryota</taxon>
        <taxon>Sar</taxon>
        <taxon>Stramenopiles</taxon>
        <taxon>Oomycota</taxon>
        <taxon>Peronosporomycetes</taxon>
        <taxon>Peronosporales</taxon>
        <taxon>Peronosporaceae</taxon>
        <taxon>Phytophthora</taxon>
    </lineage>
</organism>
<dbReference type="Proteomes" id="UP000434957">
    <property type="component" value="Unassembled WGS sequence"/>
</dbReference>
<evidence type="ECO:0000313" key="3">
    <source>
        <dbReference type="EMBL" id="KAE9304582.1"/>
    </source>
</evidence>
<dbReference type="EMBL" id="QXFT01002066">
    <property type="protein sequence ID" value="KAE9304582.1"/>
    <property type="molecule type" value="Genomic_DNA"/>
</dbReference>
<protein>
    <submittedName>
        <fullName evidence="2">Uncharacterized protein</fullName>
    </submittedName>
</protein>
<evidence type="ECO:0000313" key="1">
    <source>
        <dbReference type="EMBL" id="KAE8990671.1"/>
    </source>
</evidence>
<evidence type="ECO:0000313" key="2">
    <source>
        <dbReference type="EMBL" id="KAE8993907.1"/>
    </source>
</evidence>
<evidence type="ECO:0000313" key="6">
    <source>
        <dbReference type="Proteomes" id="UP000435112"/>
    </source>
</evidence>
<reference evidence="4 6" key="1">
    <citation type="submission" date="2018-09" db="EMBL/GenBank/DDBJ databases">
        <title>Genomic investigation of the strawberry pathogen Phytophthora fragariae indicates pathogenicity is determined by transcriptional variation in three key races.</title>
        <authorList>
            <person name="Adams T.M."/>
            <person name="Armitage A.D."/>
            <person name="Sobczyk M.K."/>
            <person name="Bates H.J."/>
            <person name="Dunwell J.M."/>
            <person name="Nellist C.F."/>
            <person name="Harrison R.J."/>
        </authorList>
    </citation>
    <scope>NUCLEOTIDE SEQUENCE [LARGE SCALE GENOMIC DNA]</scope>
    <source>
        <strain evidence="2 4">SCRP249</strain>
        <strain evidence="1 6">SCRP324</strain>
        <strain evidence="3 5">SCRP333</strain>
    </source>
</reference>
<evidence type="ECO:0000313" key="4">
    <source>
        <dbReference type="Proteomes" id="UP000429607"/>
    </source>
</evidence>
<accession>A0A6A3JJW4</accession>
<proteinExistence type="predicted"/>
<dbReference type="OrthoDB" id="4368309at2759"/>
<dbReference type="Proteomes" id="UP000429607">
    <property type="component" value="Unassembled WGS sequence"/>
</dbReference>